<organism evidence="1 2">
    <name type="scientific">Rhabditophanes sp. KR3021</name>
    <dbReference type="NCBI Taxonomy" id="114890"/>
    <lineage>
        <taxon>Eukaryota</taxon>
        <taxon>Metazoa</taxon>
        <taxon>Ecdysozoa</taxon>
        <taxon>Nematoda</taxon>
        <taxon>Chromadorea</taxon>
        <taxon>Rhabditida</taxon>
        <taxon>Tylenchina</taxon>
        <taxon>Panagrolaimomorpha</taxon>
        <taxon>Strongyloidoidea</taxon>
        <taxon>Alloionematidae</taxon>
        <taxon>Rhabditophanes</taxon>
    </lineage>
</organism>
<name>A0AC35TZN2_9BILA</name>
<evidence type="ECO:0000313" key="1">
    <source>
        <dbReference type="Proteomes" id="UP000095286"/>
    </source>
</evidence>
<accession>A0AC35TZN2</accession>
<proteinExistence type="predicted"/>
<protein>
    <submittedName>
        <fullName evidence="2">Rho-GAP domain-containing protein</fullName>
    </submittedName>
</protein>
<dbReference type="Proteomes" id="UP000095286">
    <property type="component" value="Unplaced"/>
</dbReference>
<evidence type="ECO:0000313" key="2">
    <source>
        <dbReference type="WBParaSite" id="RSKR_0000596700.1"/>
    </source>
</evidence>
<sequence>MRDKVKARAPSTFGKSATILSMNPLGSLVVNDDGYYSHSPDPSKRPNPSSLKKHPTISRPSLTYHESFVSPINFKTNKIDTPRLRRECGWIPSTLRVSPSLLSESSDDRESSTCTDLTETIYDFHLLNQSVSSMNYLVETSSSCLSSLLERYSNARLVNAKKMTLISYNIRKIFSHSKASTKGSSLDFQVKKLDKIPTCFGMCLSDVQVFCEGETLPKCIHEMMTFLLEHGPTTDGIFRKNGVRSRIETLKNKCISVSPKDLVFYTENGNCLLDGSQVHDIADTLKQYFRELPGKLFTEKLSEFFVAITSYLPADKQKEALRYGILLMDDVHRYAALTLFSFLHKICSWSEENNMSAENLAVCFTPSLFHLNTESEKDTSISNFRLKRRKTIAMPSEQELKEYQSAQKALALMIRHYDELYTLPKDISRQIAVRNPFYVATLYKEPCINIQNLKPRSIEQCRLQLKEMIFQTVNDYGLDWASWTFDQDFCGSTIYYRKMQNSLPLIRISITIQATPHVIWNVLYNKKKVWQSQVSYTNTITNISSESDLQVVGYKKYAEQEAFAKKVLLFRTWRKDSPELQGGCLLGERSVKDCDLIKANPSNVFPDIITSCFLIMPNPDGISSRLNYIHRSDIKGHTSTYYNKTYPRIIANQIVQLSNYFSNPFIAATQYPLRASESEV</sequence>
<reference evidence="2" key="1">
    <citation type="submission" date="2016-11" db="UniProtKB">
        <authorList>
            <consortium name="WormBaseParasite"/>
        </authorList>
    </citation>
    <scope>IDENTIFICATION</scope>
    <source>
        <strain evidence="2">KR3021</strain>
    </source>
</reference>
<dbReference type="WBParaSite" id="RSKR_0000596700.1">
    <property type="protein sequence ID" value="RSKR_0000596700.1"/>
    <property type="gene ID" value="RSKR_0000596700"/>
</dbReference>